<evidence type="ECO:0000256" key="2">
    <source>
        <dbReference type="ARBA" id="ARBA00022692"/>
    </source>
</evidence>
<dbReference type="InterPro" id="IPR000276">
    <property type="entry name" value="GPCR_Rhodpsn"/>
</dbReference>
<dbReference type="Pfam" id="PF00001">
    <property type="entry name" value="7tm_1"/>
    <property type="match status" value="1"/>
</dbReference>
<feature type="transmembrane region" description="Helical" evidence="5">
    <location>
        <begin position="140"/>
        <end position="162"/>
    </location>
</feature>
<dbReference type="PANTHER" id="PTHR45698">
    <property type="entry name" value="TRACE AMINE-ASSOCIATED RECEPTOR 19N-RELATED"/>
    <property type="match status" value="1"/>
</dbReference>
<dbReference type="GO" id="GO:0004930">
    <property type="term" value="F:G protein-coupled receptor activity"/>
    <property type="evidence" value="ECO:0007669"/>
    <property type="project" value="InterPro"/>
</dbReference>
<dbReference type="Gene3D" id="1.20.1070.10">
    <property type="entry name" value="Rhodopsin 7-helix transmembrane proteins"/>
    <property type="match status" value="1"/>
</dbReference>
<sequence length="238" mass="27366">MVCNTTCQSADRFWAVLYPNTYRINAKRYITICFLITAFYSGVASIARFFGVRHIDGKCDVNEDSLTNQVASFVDSGFRYVIPMTVIVSINILVFRELHRMGLFKFETRRKRTPSSDTVVSMMNQEDQAAQSVIKSQRKIFLNVTLLTVEMTAIEVVTIILSVLDAYDMLDFGVDSTCRMCFIFVTALLSGCNPFVEISTMTILRNSFRTQWLKYLSKFRQIHLIRNVLDHTKPTVER</sequence>
<keyword evidence="3 5" id="KW-1133">Transmembrane helix</keyword>
<evidence type="ECO:0000313" key="7">
    <source>
        <dbReference type="EMBL" id="VDP66267.1"/>
    </source>
</evidence>
<dbReference type="PROSITE" id="PS50262">
    <property type="entry name" value="G_PROTEIN_RECEP_F1_2"/>
    <property type="match status" value="1"/>
</dbReference>
<dbReference type="AlphaFoldDB" id="A0A183A5Y7"/>
<evidence type="ECO:0000259" key="6">
    <source>
        <dbReference type="PROSITE" id="PS50262"/>
    </source>
</evidence>
<gene>
    <name evidence="7" type="ORF">ECPE_LOCUS2372</name>
</gene>
<dbReference type="GO" id="GO:0016020">
    <property type="term" value="C:membrane"/>
    <property type="evidence" value="ECO:0007669"/>
    <property type="project" value="UniProtKB-SubCell"/>
</dbReference>
<keyword evidence="8" id="KW-1185">Reference proteome</keyword>
<reference evidence="9" key="1">
    <citation type="submission" date="2016-06" db="UniProtKB">
        <authorList>
            <consortium name="WormBaseParasite"/>
        </authorList>
    </citation>
    <scope>IDENTIFICATION</scope>
</reference>
<comment type="subcellular location">
    <subcellularLocation>
        <location evidence="1">Membrane</location>
    </subcellularLocation>
</comment>
<protein>
    <submittedName>
        <fullName evidence="9">G_PROTEIN_RECEP_F1_2 domain-containing protein</fullName>
    </submittedName>
</protein>
<dbReference type="WBParaSite" id="ECPE_0000237201-mRNA-1">
    <property type="protein sequence ID" value="ECPE_0000237201-mRNA-1"/>
    <property type="gene ID" value="ECPE_0000237201"/>
</dbReference>
<evidence type="ECO:0000256" key="4">
    <source>
        <dbReference type="ARBA" id="ARBA00023136"/>
    </source>
</evidence>
<keyword evidence="2 5" id="KW-0812">Transmembrane</keyword>
<organism evidence="9">
    <name type="scientific">Echinostoma caproni</name>
    <dbReference type="NCBI Taxonomy" id="27848"/>
    <lineage>
        <taxon>Eukaryota</taxon>
        <taxon>Metazoa</taxon>
        <taxon>Spiralia</taxon>
        <taxon>Lophotrochozoa</taxon>
        <taxon>Platyhelminthes</taxon>
        <taxon>Trematoda</taxon>
        <taxon>Digenea</taxon>
        <taxon>Plagiorchiida</taxon>
        <taxon>Echinostomata</taxon>
        <taxon>Echinostomatoidea</taxon>
        <taxon>Echinostomatidae</taxon>
        <taxon>Echinostoma</taxon>
    </lineage>
</organism>
<name>A0A183A5Y7_9TREM</name>
<feature type="domain" description="G-protein coupled receptors family 1 profile" evidence="6">
    <location>
        <begin position="1"/>
        <end position="197"/>
    </location>
</feature>
<feature type="transmembrane region" description="Helical" evidence="5">
    <location>
        <begin position="29"/>
        <end position="50"/>
    </location>
</feature>
<evidence type="ECO:0000313" key="9">
    <source>
        <dbReference type="WBParaSite" id="ECPE_0000237201-mRNA-1"/>
    </source>
</evidence>
<accession>A0A183A5Y7</accession>
<evidence type="ECO:0000256" key="5">
    <source>
        <dbReference type="SAM" id="Phobius"/>
    </source>
</evidence>
<dbReference type="Proteomes" id="UP000272942">
    <property type="component" value="Unassembled WGS sequence"/>
</dbReference>
<feature type="transmembrane region" description="Helical" evidence="5">
    <location>
        <begin position="77"/>
        <end position="95"/>
    </location>
</feature>
<dbReference type="EMBL" id="UZAN01039573">
    <property type="protein sequence ID" value="VDP66267.1"/>
    <property type="molecule type" value="Genomic_DNA"/>
</dbReference>
<dbReference type="OrthoDB" id="6251375at2759"/>
<reference evidence="7 8" key="2">
    <citation type="submission" date="2018-11" db="EMBL/GenBank/DDBJ databases">
        <authorList>
            <consortium name="Pathogen Informatics"/>
        </authorList>
    </citation>
    <scope>NUCLEOTIDE SEQUENCE [LARGE SCALE GENOMIC DNA]</scope>
    <source>
        <strain evidence="7 8">Egypt</strain>
    </source>
</reference>
<evidence type="ECO:0000256" key="3">
    <source>
        <dbReference type="ARBA" id="ARBA00022989"/>
    </source>
</evidence>
<evidence type="ECO:0000256" key="1">
    <source>
        <dbReference type="ARBA" id="ARBA00004370"/>
    </source>
</evidence>
<dbReference type="InterPro" id="IPR017452">
    <property type="entry name" value="GPCR_Rhodpsn_7TM"/>
</dbReference>
<evidence type="ECO:0000313" key="8">
    <source>
        <dbReference type="Proteomes" id="UP000272942"/>
    </source>
</evidence>
<dbReference type="PANTHER" id="PTHR45698:SF1">
    <property type="entry name" value="TRACE AMINE-ASSOCIATED RECEPTOR 13C-LIKE"/>
    <property type="match status" value="1"/>
</dbReference>
<feature type="transmembrane region" description="Helical" evidence="5">
    <location>
        <begin position="182"/>
        <end position="204"/>
    </location>
</feature>
<keyword evidence="4 5" id="KW-0472">Membrane</keyword>
<dbReference type="SUPFAM" id="SSF81321">
    <property type="entry name" value="Family A G protein-coupled receptor-like"/>
    <property type="match status" value="1"/>
</dbReference>
<proteinExistence type="predicted"/>